<proteinExistence type="predicted"/>
<evidence type="ECO:0000313" key="2">
    <source>
        <dbReference type="WBParaSite" id="Csp11.Scaffold628.g6944.t1"/>
    </source>
</evidence>
<evidence type="ECO:0000313" key="1">
    <source>
        <dbReference type="Proteomes" id="UP000095282"/>
    </source>
</evidence>
<name>A0A1I7TKY7_9PELO</name>
<dbReference type="Proteomes" id="UP000095282">
    <property type="component" value="Unplaced"/>
</dbReference>
<organism evidence="1 2">
    <name type="scientific">Caenorhabditis tropicalis</name>
    <dbReference type="NCBI Taxonomy" id="1561998"/>
    <lineage>
        <taxon>Eukaryota</taxon>
        <taxon>Metazoa</taxon>
        <taxon>Ecdysozoa</taxon>
        <taxon>Nematoda</taxon>
        <taxon>Chromadorea</taxon>
        <taxon>Rhabditida</taxon>
        <taxon>Rhabditina</taxon>
        <taxon>Rhabditomorpha</taxon>
        <taxon>Rhabditoidea</taxon>
        <taxon>Rhabditidae</taxon>
        <taxon>Peloderinae</taxon>
        <taxon>Caenorhabditis</taxon>
    </lineage>
</organism>
<keyword evidence="1" id="KW-1185">Reference proteome</keyword>
<protein>
    <submittedName>
        <fullName evidence="2">Uncharacterized protein</fullName>
    </submittedName>
</protein>
<reference evidence="2" key="1">
    <citation type="submission" date="2016-11" db="UniProtKB">
        <authorList>
            <consortium name="WormBaseParasite"/>
        </authorList>
    </citation>
    <scope>IDENTIFICATION</scope>
</reference>
<dbReference type="AlphaFoldDB" id="A0A1I7TKY7"/>
<accession>A0A1I7TKY7</accession>
<dbReference type="PANTHER" id="PTHR21503">
    <property type="entry name" value="F-BOX-CONTAINING HYPOTHETICAL PROTEIN C.ELEGANS"/>
    <property type="match status" value="1"/>
</dbReference>
<dbReference type="WBParaSite" id="Csp11.Scaffold628.g6944.t1">
    <property type="protein sequence ID" value="Csp11.Scaffold628.g6944.t1"/>
    <property type="gene ID" value="Csp11.Scaffold628.g6944"/>
</dbReference>
<sequence>MTFPLLKLPFLAYEQVLLNFEVPDLLNKYKKLDCSGGVDLVREDGMLATVVVGENRICFVVWHTRFHPQVNNLYRI</sequence>